<evidence type="ECO:0000313" key="3">
    <source>
        <dbReference type="EMBL" id="AMN31398.1"/>
    </source>
</evidence>
<dbReference type="InterPro" id="IPR003489">
    <property type="entry name" value="RHF/RaiA"/>
</dbReference>
<dbReference type="RefSeq" id="WP_061429968.1">
    <property type="nucleotide sequence ID" value="NZ_CATNZX010000001.1"/>
</dbReference>
<organism evidence="3 4">
    <name type="scientific">Clostridium perfringens</name>
    <dbReference type="NCBI Taxonomy" id="1502"/>
    <lineage>
        <taxon>Bacteria</taxon>
        <taxon>Bacillati</taxon>
        <taxon>Bacillota</taxon>
        <taxon>Clostridia</taxon>
        <taxon>Eubacteriales</taxon>
        <taxon>Clostridiaceae</taxon>
        <taxon>Clostridium</taxon>
    </lineage>
</organism>
<name>A0A140GS89_CLOPF</name>
<dbReference type="InterPro" id="IPR036567">
    <property type="entry name" value="RHF-like"/>
</dbReference>
<dbReference type="InterPro" id="IPR038416">
    <property type="entry name" value="Ribosom_S30AE_C_sf"/>
</dbReference>
<dbReference type="EMBL" id="CP013615">
    <property type="protein sequence ID" value="AMN31398.1"/>
    <property type="molecule type" value="Genomic_DNA"/>
</dbReference>
<proteinExistence type="predicted"/>
<feature type="domain" description="Sigma 54 modulation/S30EA ribosomal protein C-terminal" evidence="2">
    <location>
        <begin position="127"/>
        <end position="179"/>
    </location>
</feature>
<dbReference type="Pfam" id="PF16321">
    <property type="entry name" value="Ribosom_S30AE_C"/>
    <property type="match status" value="1"/>
</dbReference>
<evidence type="ECO:0000313" key="4">
    <source>
        <dbReference type="Proteomes" id="UP000070260"/>
    </source>
</evidence>
<dbReference type="OrthoDB" id="9794975at2"/>
<dbReference type="Gene3D" id="3.30.160.100">
    <property type="entry name" value="Ribosome hibernation promotion factor-like"/>
    <property type="match status" value="1"/>
</dbReference>
<accession>A0A140GS89</accession>
<dbReference type="InterPro" id="IPR032528">
    <property type="entry name" value="Ribosom_S30AE_C"/>
</dbReference>
<dbReference type="GO" id="GO:0022627">
    <property type="term" value="C:cytosolic small ribosomal subunit"/>
    <property type="evidence" value="ECO:0007669"/>
    <property type="project" value="TreeGrafter"/>
</dbReference>
<keyword evidence="1" id="KW-0810">Translation regulation</keyword>
<geneLocation type="plasmid" evidence="3 4">
    <name>pJFP838A</name>
</geneLocation>
<dbReference type="Proteomes" id="UP000070260">
    <property type="component" value="Plasmid pJFP838A"/>
</dbReference>
<dbReference type="Gene3D" id="3.30.505.50">
    <property type="entry name" value="Sigma 54 modulation/S30EA ribosomal protein, C-terminal domain"/>
    <property type="match status" value="1"/>
</dbReference>
<evidence type="ECO:0000259" key="2">
    <source>
        <dbReference type="Pfam" id="PF16321"/>
    </source>
</evidence>
<dbReference type="GO" id="GO:0043024">
    <property type="term" value="F:ribosomal small subunit binding"/>
    <property type="evidence" value="ECO:0007669"/>
    <property type="project" value="TreeGrafter"/>
</dbReference>
<dbReference type="PATRIC" id="fig|1502.177.peg.3694"/>
<protein>
    <submittedName>
        <fullName evidence="3">Putative ribosome-associated protein Y</fullName>
    </submittedName>
</protein>
<dbReference type="PANTHER" id="PTHR33231">
    <property type="entry name" value="30S RIBOSOMAL PROTEIN"/>
    <property type="match status" value="1"/>
</dbReference>
<dbReference type="AlphaFoldDB" id="A0A140GS89"/>
<dbReference type="PANTHER" id="PTHR33231:SF1">
    <property type="entry name" value="30S RIBOSOMAL PROTEIN"/>
    <property type="match status" value="1"/>
</dbReference>
<dbReference type="SUPFAM" id="SSF69754">
    <property type="entry name" value="Ribosome binding protein Y (YfiA homologue)"/>
    <property type="match status" value="1"/>
</dbReference>
<sequence>MILTNMALNFKVTEPMEEYANKAFSFLEKHLEKNCLVNLSFIKRKRAFELSINFRYSNKKINLSIQEEDFYVGLDKLASKVRNKISKEHSIKKDINRTSINDLNSTLAYDLDNNLSSDVDEESKIGVISKRKPFQMKPMKEQEALLQIKKLGYKSFMFFDCDKQCMCLIYKRKDDTYGIIIPEV</sequence>
<dbReference type="InterPro" id="IPR050574">
    <property type="entry name" value="HPF/YfiA_ribosome-assoc"/>
</dbReference>
<evidence type="ECO:0000256" key="1">
    <source>
        <dbReference type="ARBA" id="ARBA00022845"/>
    </source>
</evidence>
<dbReference type="GO" id="GO:0045900">
    <property type="term" value="P:negative regulation of translational elongation"/>
    <property type="evidence" value="ECO:0007669"/>
    <property type="project" value="TreeGrafter"/>
</dbReference>
<gene>
    <name evidence="3" type="ORF">JFP838_pA0482</name>
</gene>
<reference evidence="3 4" key="1">
    <citation type="journal article" date="2016" name="PLoS ONE">
        <title>Plasmid Characterization and Chromosome Analysis of Two netF+ Clostridium perfringens Isolates Associated with Foal and Canine Necrotizing Enteritis.</title>
        <authorList>
            <person name="Mehdizadeh Gohari I."/>
            <person name="Kropinski A.M."/>
            <person name="Weese S.J."/>
            <person name="Parreira V.R."/>
            <person name="Whitehead A.E."/>
            <person name="Boerlin P."/>
            <person name="Prescott J.F."/>
        </authorList>
    </citation>
    <scope>NUCLEOTIDE SEQUENCE [LARGE SCALE GENOMIC DNA]</scope>
    <source>
        <strain evidence="3 4">JP838</strain>
        <plasmid evidence="4">Plasmid pJFP838A</plasmid>
    </source>
</reference>
<dbReference type="Pfam" id="PF02482">
    <property type="entry name" value="Ribosomal_S30AE"/>
    <property type="match status" value="1"/>
</dbReference>
<keyword evidence="3" id="KW-0614">Plasmid</keyword>